<feature type="domain" description="RNA polymerase sigma-70 region 4" evidence="7">
    <location>
        <begin position="122"/>
        <end position="167"/>
    </location>
</feature>
<evidence type="ECO:0000256" key="4">
    <source>
        <dbReference type="ARBA" id="ARBA00023125"/>
    </source>
</evidence>
<accession>A0A1I2GVM9</accession>
<keyword evidence="2" id="KW-0805">Transcription regulation</keyword>
<dbReference type="Pfam" id="PF04542">
    <property type="entry name" value="Sigma70_r2"/>
    <property type="match status" value="1"/>
</dbReference>
<evidence type="ECO:0000256" key="3">
    <source>
        <dbReference type="ARBA" id="ARBA00023082"/>
    </source>
</evidence>
<reference evidence="8 9" key="1">
    <citation type="submission" date="2016-10" db="EMBL/GenBank/DDBJ databases">
        <authorList>
            <person name="de Groot N.N."/>
        </authorList>
    </citation>
    <scope>NUCLEOTIDE SEQUENCE [LARGE SCALE GENOMIC DNA]</scope>
    <source>
        <strain evidence="8 9">DSM 26130</strain>
    </source>
</reference>
<evidence type="ECO:0000259" key="7">
    <source>
        <dbReference type="Pfam" id="PF04545"/>
    </source>
</evidence>
<dbReference type="InterPro" id="IPR039425">
    <property type="entry name" value="RNA_pol_sigma-70-like"/>
</dbReference>
<dbReference type="InterPro" id="IPR014284">
    <property type="entry name" value="RNA_pol_sigma-70_dom"/>
</dbReference>
<dbReference type="NCBIfam" id="TIGR02937">
    <property type="entry name" value="sigma70-ECF"/>
    <property type="match status" value="1"/>
</dbReference>
<evidence type="ECO:0000256" key="5">
    <source>
        <dbReference type="ARBA" id="ARBA00023163"/>
    </source>
</evidence>
<dbReference type="Gene3D" id="1.10.1740.10">
    <property type="match status" value="1"/>
</dbReference>
<dbReference type="STRING" id="662367.SAMN05216167_1367"/>
<name>A0A1I2GVM9_9BACT</name>
<keyword evidence="3" id="KW-0731">Sigma factor</keyword>
<dbReference type="AlphaFoldDB" id="A0A1I2GVM9"/>
<dbReference type="InterPro" id="IPR036388">
    <property type="entry name" value="WH-like_DNA-bd_sf"/>
</dbReference>
<dbReference type="GO" id="GO:0006352">
    <property type="term" value="P:DNA-templated transcription initiation"/>
    <property type="evidence" value="ECO:0007669"/>
    <property type="project" value="InterPro"/>
</dbReference>
<evidence type="ECO:0000256" key="1">
    <source>
        <dbReference type="ARBA" id="ARBA00010641"/>
    </source>
</evidence>
<keyword evidence="9" id="KW-1185">Reference proteome</keyword>
<gene>
    <name evidence="8" type="ORF">SAMN05216167_1367</name>
</gene>
<dbReference type="GO" id="GO:0016987">
    <property type="term" value="F:sigma factor activity"/>
    <property type="evidence" value="ECO:0007669"/>
    <property type="project" value="UniProtKB-KW"/>
</dbReference>
<sequence>MYNEAALIALLKAENQKAFEELYSRFAPTLLAKLMRIITDQQQAEDLLQDSFVNIWLNFHQYEPTKGRLFTWMWRIVRNNASTHLKLAGSSHERLEDFHLDELSSGTPTYNWVGIDIWIQSTLSPHQCQLIQLLYFQGYTHQEASDELGWPLGTVKTRAQQALKRLRSSERAVEIRHG</sequence>
<dbReference type="Gene3D" id="1.10.10.10">
    <property type="entry name" value="Winged helix-like DNA-binding domain superfamily/Winged helix DNA-binding domain"/>
    <property type="match status" value="1"/>
</dbReference>
<evidence type="ECO:0000313" key="9">
    <source>
        <dbReference type="Proteomes" id="UP000198598"/>
    </source>
</evidence>
<dbReference type="Pfam" id="PF04545">
    <property type="entry name" value="Sigma70_r4"/>
    <property type="match status" value="1"/>
</dbReference>
<dbReference type="SUPFAM" id="SSF88946">
    <property type="entry name" value="Sigma2 domain of RNA polymerase sigma factors"/>
    <property type="match status" value="1"/>
</dbReference>
<keyword evidence="5" id="KW-0804">Transcription</keyword>
<feature type="domain" description="RNA polymerase sigma-70 region 2" evidence="6">
    <location>
        <begin position="22"/>
        <end position="86"/>
    </location>
</feature>
<evidence type="ECO:0000259" key="6">
    <source>
        <dbReference type="Pfam" id="PF04542"/>
    </source>
</evidence>
<dbReference type="CDD" id="cd06171">
    <property type="entry name" value="Sigma70_r4"/>
    <property type="match status" value="1"/>
</dbReference>
<organism evidence="8 9">
    <name type="scientific">Spirosoma endophyticum</name>
    <dbReference type="NCBI Taxonomy" id="662367"/>
    <lineage>
        <taxon>Bacteria</taxon>
        <taxon>Pseudomonadati</taxon>
        <taxon>Bacteroidota</taxon>
        <taxon>Cytophagia</taxon>
        <taxon>Cytophagales</taxon>
        <taxon>Cytophagaceae</taxon>
        <taxon>Spirosoma</taxon>
    </lineage>
</organism>
<keyword evidence="4" id="KW-0238">DNA-binding</keyword>
<dbReference type="InterPro" id="IPR013324">
    <property type="entry name" value="RNA_pol_sigma_r3/r4-like"/>
</dbReference>
<dbReference type="InterPro" id="IPR007630">
    <property type="entry name" value="RNA_pol_sigma70_r4"/>
</dbReference>
<dbReference type="GO" id="GO:0003677">
    <property type="term" value="F:DNA binding"/>
    <property type="evidence" value="ECO:0007669"/>
    <property type="project" value="UniProtKB-KW"/>
</dbReference>
<comment type="similarity">
    <text evidence="1">Belongs to the sigma-70 factor family. ECF subfamily.</text>
</comment>
<proteinExistence type="inferred from homology"/>
<evidence type="ECO:0000313" key="8">
    <source>
        <dbReference type="EMBL" id="SFF21745.1"/>
    </source>
</evidence>
<dbReference type="EMBL" id="FOLQ01000036">
    <property type="protein sequence ID" value="SFF21745.1"/>
    <property type="molecule type" value="Genomic_DNA"/>
</dbReference>
<dbReference type="PANTHER" id="PTHR43133:SF62">
    <property type="entry name" value="RNA POLYMERASE SIGMA FACTOR SIGZ"/>
    <property type="match status" value="1"/>
</dbReference>
<evidence type="ECO:0000256" key="2">
    <source>
        <dbReference type="ARBA" id="ARBA00023015"/>
    </source>
</evidence>
<dbReference type="PANTHER" id="PTHR43133">
    <property type="entry name" value="RNA POLYMERASE ECF-TYPE SIGMA FACTO"/>
    <property type="match status" value="1"/>
</dbReference>
<dbReference type="InterPro" id="IPR007627">
    <property type="entry name" value="RNA_pol_sigma70_r2"/>
</dbReference>
<dbReference type="SUPFAM" id="SSF88659">
    <property type="entry name" value="Sigma3 and sigma4 domains of RNA polymerase sigma factors"/>
    <property type="match status" value="1"/>
</dbReference>
<dbReference type="Proteomes" id="UP000198598">
    <property type="component" value="Unassembled WGS sequence"/>
</dbReference>
<protein>
    <submittedName>
        <fullName evidence="8">RNA polymerase sigma-70 factor, ECF subfamily</fullName>
    </submittedName>
</protein>
<dbReference type="InterPro" id="IPR013325">
    <property type="entry name" value="RNA_pol_sigma_r2"/>
</dbReference>